<organism evidence="1 2">
    <name type="scientific">Acinetobacter towneri</name>
    <dbReference type="NCBI Taxonomy" id="202956"/>
    <lineage>
        <taxon>Bacteria</taxon>
        <taxon>Pseudomonadati</taxon>
        <taxon>Pseudomonadota</taxon>
        <taxon>Gammaproteobacteria</taxon>
        <taxon>Moraxellales</taxon>
        <taxon>Moraxellaceae</taxon>
        <taxon>Acinetobacter</taxon>
    </lineage>
</organism>
<gene>
    <name evidence="1" type="ORF">J4G45_06070</name>
</gene>
<name>A0ABX7TG66_9GAMM</name>
<evidence type="ECO:0000313" key="1">
    <source>
        <dbReference type="EMBL" id="QTD62719.1"/>
    </source>
</evidence>
<keyword evidence="2" id="KW-1185">Reference proteome</keyword>
<protein>
    <submittedName>
        <fullName evidence="1">Uncharacterized protein</fullName>
    </submittedName>
</protein>
<dbReference type="Proteomes" id="UP000663954">
    <property type="component" value="Chromosome"/>
</dbReference>
<dbReference type="EMBL" id="CP071770">
    <property type="protein sequence ID" value="QTD62719.1"/>
    <property type="molecule type" value="Genomic_DNA"/>
</dbReference>
<reference evidence="1 2" key="1">
    <citation type="journal article" date="2020" name="Front. Cell. Infect. Microbiol.">
        <title>Characterization of Three Porcine Acinetobacter towneri Strains Co-Harboring tet(X3) and bla OXA-58.</title>
        <authorList>
            <person name="Ma J."/>
            <person name="Wang J."/>
            <person name="Feng J."/>
            <person name="Liu Y."/>
            <person name="Yang B."/>
            <person name="Li R."/>
            <person name="Bai L."/>
            <person name="He T."/>
            <person name="Wang X."/>
            <person name="Yang Z."/>
        </authorList>
    </citation>
    <scope>NUCLEOTIDE SEQUENCE [LARGE SCALE GENOMIC DNA]</scope>
    <source>
        <strain evidence="1 2">GX5</strain>
    </source>
</reference>
<dbReference type="RefSeq" id="WP_207973636.1">
    <property type="nucleotide sequence ID" value="NZ_CP071766.1"/>
</dbReference>
<proteinExistence type="predicted"/>
<accession>A0ABX7TG66</accession>
<sequence length="71" mass="8466">MSQITVEKLSARFTKHDEEVQVDLFRDVETEKIDVIYGLHINDGREIYLYEEEIELAHQMLQKLKELNSKD</sequence>
<dbReference type="GeneID" id="64223497"/>
<evidence type="ECO:0000313" key="2">
    <source>
        <dbReference type="Proteomes" id="UP000663954"/>
    </source>
</evidence>